<name>A0A5N6PXQ3_9ASTR</name>
<comment type="similarity">
    <text evidence="1 5">Belongs to the iron/ascorbate-dependent oxidoreductase family.</text>
</comment>
<evidence type="ECO:0000313" key="8">
    <source>
        <dbReference type="EMBL" id="KAD7117568.1"/>
    </source>
</evidence>
<feature type="region of interest" description="Disordered" evidence="6">
    <location>
        <begin position="330"/>
        <end position="375"/>
    </location>
</feature>
<keyword evidence="3 5" id="KW-0560">Oxidoreductase</keyword>
<accession>A0A5N6PXQ3</accession>
<dbReference type="InterPro" id="IPR027443">
    <property type="entry name" value="IPNS-like_sf"/>
</dbReference>
<evidence type="ECO:0000313" key="9">
    <source>
        <dbReference type="Proteomes" id="UP000326396"/>
    </source>
</evidence>
<dbReference type="GO" id="GO:0016705">
    <property type="term" value="F:oxidoreductase activity, acting on paired donors, with incorporation or reduction of molecular oxygen"/>
    <property type="evidence" value="ECO:0007669"/>
    <property type="project" value="UniProtKB-ARBA"/>
</dbReference>
<proteinExistence type="inferred from homology"/>
<dbReference type="Pfam" id="PF14226">
    <property type="entry name" value="DIOX_N"/>
    <property type="match status" value="1"/>
</dbReference>
<dbReference type="GO" id="GO:0046872">
    <property type="term" value="F:metal ion binding"/>
    <property type="evidence" value="ECO:0007669"/>
    <property type="project" value="UniProtKB-KW"/>
</dbReference>
<evidence type="ECO:0000259" key="7">
    <source>
        <dbReference type="PROSITE" id="PS51471"/>
    </source>
</evidence>
<evidence type="ECO:0000256" key="4">
    <source>
        <dbReference type="ARBA" id="ARBA00023004"/>
    </source>
</evidence>
<dbReference type="InterPro" id="IPR044861">
    <property type="entry name" value="IPNS-like_FE2OG_OXY"/>
</dbReference>
<gene>
    <name evidence="8" type="ORF">E3N88_04836</name>
</gene>
<keyword evidence="4 5" id="KW-0408">Iron</keyword>
<protein>
    <recommendedName>
        <fullName evidence="7">Fe2OG dioxygenase domain-containing protein</fullName>
    </recommendedName>
</protein>
<dbReference type="OrthoDB" id="288590at2759"/>
<dbReference type="Proteomes" id="UP000326396">
    <property type="component" value="Linkage Group LG10"/>
</dbReference>
<dbReference type="SUPFAM" id="SSF51197">
    <property type="entry name" value="Clavaminate synthase-like"/>
    <property type="match status" value="1"/>
</dbReference>
<dbReference type="EMBL" id="SZYD01000002">
    <property type="protein sequence ID" value="KAD7117568.1"/>
    <property type="molecule type" value="Genomic_DNA"/>
</dbReference>
<evidence type="ECO:0000256" key="5">
    <source>
        <dbReference type="RuleBase" id="RU003682"/>
    </source>
</evidence>
<reference evidence="8 9" key="1">
    <citation type="submission" date="2019-05" db="EMBL/GenBank/DDBJ databases">
        <title>Mikania micrantha, genome provides insights into the molecular mechanism of rapid growth.</title>
        <authorList>
            <person name="Liu B."/>
        </authorList>
    </citation>
    <scope>NUCLEOTIDE SEQUENCE [LARGE SCALE GENOMIC DNA]</scope>
    <source>
        <strain evidence="8">NLD-2019</strain>
        <tissue evidence="8">Leaf</tissue>
    </source>
</reference>
<dbReference type="PANTHER" id="PTHR47991">
    <property type="entry name" value="OXOGLUTARATE/IRON-DEPENDENT DIOXYGENASE"/>
    <property type="match status" value="1"/>
</dbReference>
<dbReference type="Gene3D" id="2.60.120.330">
    <property type="entry name" value="B-lactam Antibiotic, Isopenicillin N Synthase, Chain"/>
    <property type="match status" value="1"/>
</dbReference>
<keyword evidence="9" id="KW-1185">Reference proteome</keyword>
<comment type="caution">
    <text evidence="8">The sequence shown here is derived from an EMBL/GenBank/DDBJ whole genome shotgun (WGS) entry which is preliminary data.</text>
</comment>
<feature type="domain" description="Fe2OG dioxygenase" evidence="7">
    <location>
        <begin position="206"/>
        <end position="306"/>
    </location>
</feature>
<dbReference type="FunFam" id="2.60.120.330:FF:000001">
    <property type="entry name" value="Protein SRG1"/>
    <property type="match status" value="1"/>
</dbReference>
<evidence type="ECO:0000256" key="2">
    <source>
        <dbReference type="ARBA" id="ARBA00022723"/>
    </source>
</evidence>
<dbReference type="InterPro" id="IPR005123">
    <property type="entry name" value="Oxoglu/Fe-dep_dioxygenase_dom"/>
</dbReference>
<dbReference type="PROSITE" id="PS51471">
    <property type="entry name" value="FE2OG_OXY"/>
    <property type="match status" value="1"/>
</dbReference>
<evidence type="ECO:0000256" key="3">
    <source>
        <dbReference type="ARBA" id="ARBA00023002"/>
    </source>
</evidence>
<evidence type="ECO:0000256" key="1">
    <source>
        <dbReference type="ARBA" id="ARBA00008056"/>
    </source>
</evidence>
<dbReference type="AlphaFoldDB" id="A0A5N6PXQ3"/>
<feature type="compositionally biased region" description="Basic and acidic residues" evidence="6">
    <location>
        <begin position="351"/>
        <end position="363"/>
    </location>
</feature>
<dbReference type="InterPro" id="IPR050295">
    <property type="entry name" value="Plant_2OG-oxidoreductases"/>
</dbReference>
<dbReference type="InterPro" id="IPR026992">
    <property type="entry name" value="DIOX_N"/>
</dbReference>
<keyword evidence="2 5" id="KW-0479">Metal-binding</keyword>
<organism evidence="8 9">
    <name type="scientific">Mikania micrantha</name>
    <name type="common">bitter vine</name>
    <dbReference type="NCBI Taxonomy" id="192012"/>
    <lineage>
        <taxon>Eukaryota</taxon>
        <taxon>Viridiplantae</taxon>
        <taxon>Streptophyta</taxon>
        <taxon>Embryophyta</taxon>
        <taxon>Tracheophyta</taxon>
        <taxon>Spermatophyta</taxon>
        <taxon>Magnoliopsida</taxon>
        <taxon>eudicotyledons</taxon>
        <taxon>Gunneridae</taxon>
        <taxon>Pentapetalae</taxon>
        <taxon>asterids</taxon>
        <taxon>campanulids</taxon>
        <taxon>Asterales</taxon>
        <taxon>Asteraceae</taxon>
        <taxon>Asteroideae</taxon>
        <taxon>Heliantheae alliance</taxon>
        <taxon>Eupatorieae</taxon>
        <taxon>Mikania</taxon>
    </lineage>
</organism>
<dbReference type="Pfam" id="PF03171">
    <property type="entry name" value="2OG-FeII_Oxy"/>
    <property type="match status" value="1"/>
</dbReference>
<evidence type="ECO:0000256" key="6">
    <source>
        <dbReference type="SAM" id="MobiDB-lite"/>
    </source>
</evidence>
<sequence length="375" mass="41621">MEPKGLILGGSLPVPNVQELVKEPLTRVPHRYIRPDQDSPIISSLDSSRPQVPVIDMDRLSSQDSVQTELQRLHLACKDWGFFQLINHGVSCSLLEKLKKETQEFFKLPLEEKNKFGQKPGDLEGFGQAFVVSEEQKLDWSDMFTMITLPSGLRKPHLLPKLSHSFREAIEEYSKEVDKVALKTLMFMAKALKMEDDEMKALFTGGVQAIRMNYYPPCPQPEQVIGIAPHADGSGITFLLQVDQVEGLQIKKDGIWIPVIPLHNAFIVNIGDVIQMVSNGEYNSIEHRVAVNAKKERISIATFVNPNLGMEIGPALSLVTPESPAIFTRIEGGSDAGGRQGRSCAVSGDSETERQAQGRRHEGSTQGQRVKASRV</sequence>